<proteinExistence type="predicted"/>
<dbReference type="OrthoDB" id="173167at2"/>
<dbReference type="Proteomes" id="UP000004221">
    <property type="component" value="Unassembled WGS sequence"/>
</dbReference>
<gene>
    <name evidence="1" type="ORF">NITHO_2500002</name>
</gene>
<keyword evidence="2" id="KW-1185">Reference proteome</keyword>
<dbReference type="RefSeq" id="WP_008477035.1">
    <property type="nucleotide sequence ID" value="NZ_CAGS01000169.1"/>
</dbReference>
<dbReference type="EMBL" id="CAGS01000169">
    <property type="protein sequence ID" value="CCF83595.1"/>
    <property type="molecule type" value="Genomic_DNA"/>
</dbReference>
<evidence type="ECO:0000313" key="2">
    <source>
        <dbReference type="Proteomes" id="UP000004221"/>
    </source>
</evidence>
<name>I4EFY3_9BACT</name>
<accession>I4EFY3</accession>
<sequence length="63" mass="6834">MVKVSIIRRPRPEPLPVRAADGAGWHVLCPRCGRNRTVTREAIIGGHWLACPSCEASAEAGKE</sequence>
<protein>
    <submittedName>
        <fullName evidence="1">Uncharacterized protein</fullName>
    </submittedName>
</protein>
<reference evidence="1 2" key="1">
    <citation type="journal article" date="2012" name="ISME J.">
        <title>Nitrification expanded: discovery, physiology and genomics of a nitrite-oxidizing bacterium from the phylum Chloroflexi.</title>
        <authorList>
            <person name="Sorokin D.Y."/>
            <person name="Lucker S."/>
            <person name="Vejmelkova D."/>
            <person name="Kostrikina N.A."/>
            <person name="Kleerebezem R."/>
            <person name="Rijpstra W.I."/>
            <person name="Damste J.S."/>
            <person name="Le Paslier D."/>
            <person name="Muyzer G."/>
            <person name="Wagner M."/>
            <person name="van Loosdrecht M.C."/>
            <person name="Daims H."/>
        </authorList>
    </citation>
    <scope>NUCLEOTIDE SEQUENCE [LARGE SCALE GENOMIC DNA]</scope>
    <source>
        <strain evidence="2">none</strain>
    </source>
</reference>
<organism evidence="1 2">
    <name type="scientific">Nitrolancea hollandica Lb</name>
    <dbReference type="NCBI Taxonomy" id="1129897"/>
    <lineage>
        <taxon>Bacteria</taxon>
        <taxon>Pseudomonadati</taxon>
        <taxon>Thermomicrobiota</taxon>
        <taxon>Thermomicrobia</taxon>
        <taxon>Sphaerobacterales</taxon>
        <taxon>Sphaerobacterineae</taxon>
        <taxon>Sphaerobacteraceae</taxon>
        <taxon>Nitrolancea</taxon>
    </lineage>
</organism>
<comment type="caution">
    <text evidence="1">The sequence shown here is derived from an EMBL/GenBank/DDBJ whole genome shotgun (WGS) entry which is preliminary data.</text>
</comment>
<dbReference type="AlphaFoldDB" id="I4EFY3"/>
<evidence type="ECO:0000313" key="1">
    <source>
        <dbReference type="EMBL" id="CCF83595.1"/>
    </source>
</evidence>